<name>A0A368JZ90_9HYPH</name>
<proteinExistence type="predicted"/>
<comment type="caution">
    <text evidence="2">The sequence shown here is derived from an EMBL/GenBank/DDBJ whole genome shotgun (WGS) entry which is preliminary data.</text>
</comment>
<feature type="chain" id="PRO_5016950728" evidence="1">
    <location>
        <begin position="25"/>
        <end position="157"/>
    </location>
</feature>
<organism evidence="2 3">
    <name type="scientific">Phyllobacterium salinisoli</name>
    <dbReference type="NCBI Taxonomy" id="1899321"/>
    <lineage>
        <taxon>Bacteria</taxon>
        <taxon>Pseudomonadati</taxon>
        <taxon>Pseudomonadota</taxon>
        <taxon>Alphaproteobacteria</taxon>
        <taxon>Hyphomicrobiales</taxon>
        <taxon>Phyllobacteriaceae</taxon>
        <taxon>Phyllobacterium</taxon>
    </lineage>
</organism>
<gene>
    <name evidence="2" type="ORF">DUT91_23535</name>
</gene>
<dbReference type="RefSeq" id="WP_114442848.1">
    <property type="nucleotide sequence ID" value="NZ_QOZG01000029.1"/>
</dbReference>
<dbReference type="Proteomes" id="UP000253420">
    <property type="component" value="Unassembled WGS sequence"/>
</dbReference>
<dbReference type="EMBL" id="QOZG01000029">
    <property type="protein sequence ID" value="RCS21513.1"/>
    <property type="molecule type" value="Genomic_DNA"/>
</dbReference>
<evidence type="ECO:0000313" key="2">
    <source>
        <dbReference type="EMBL" id="RCS21513.1"/>
    </source>
</evidence>
<evidence type="ECO:0000256" key="1">
    <source>
        <dbReference type="SAM" id="SignalP"/>
    </source>
</evidence>
<keyword evidence="3" id="KW-1185">Reference proteome</keyword>
<evidence type="ECO:0000313" key="3">
    <source>
        <dbReference type="Proteomes" id="UP000253420"/>
    </source>
</evidence>
<dbReference type="OrthoDB" id="14727at2"/>
<dbReference type="Pfam" id="PF04214">
    <property type="entry name" value="DUF411"/>
    <property type="match status" value="1"/>
</dbReference>
<keyword evidence="1" id="KW-0732">Signal</keyword>
<dbReference type="InterPro" id="IPR007332">
    <property type="entry name" value="DUF411"/>
</dbReference>
<sequence>MKIDRRRLLLVAGAVLITPASANAANRPLVTIYKDPSCGCCGAWADHITKAGFPTKIIEAADINAVKVRLGVPADVWSCHTAEIDGYILEGHVPVPALERLLTTRPSIRGLAVPGMPLGSPGMEVTGTEPETYDVVAFGSATPTAFMRFHGASSLGH</sequence>
<reference evidence="2 3" key="1">
    <citation type="submission" date="2018-07" db="EMBL/GenBank/DDBJ databases">
        <title>The draft genome of Phyllobacterium salinisoli.</title>
        <authorList>
            <person name="Liu L."/>
            <person name="Li L."/>
            <person name="Zhang X."/>
            <person name="Liang L."/>
        </authorList>
    </citation>
    <scope>NUCLEOTIDE SEQUENCE [LARGE SCALE GENOMIC DNA]</scope>
    <source>
        <strain evidence="2 3">LLAN61</strain>
    </source>
</reference>
<accession>A0A368JZ90</accession>
<feature type="signal peptide" evidence="1">
    <location>
        <begin position="1"/>
        <end position="24"/>
    </location>
</feature>
<dbReference type="AlphaFoldDB" id="A0A368JZ90"/>
<protein>
    <submittedName>
        <fullName evidence="2">DUF411 domain-containing protein</fullName>
    </submittedName>
</protein>